<keyword evidence="9" id="KW-1185">Reference proteome</keyword>
<evidence type="ECO:0000256" key="6">
    <source>
        <dbReference type="ARBA" id="ARBA00023136"/>
    </source>
</evidence>
<evidence type="ECO:0008006" key="10">
    <source>
        <dbReference type="Google" id="ProtNLM"/>
    </source>
</evidence>
<evidence type="ECO:0000256" key="3">
    <source>
        <dbReference type="ARBA" id="ARBA00022448"/>
    </source>
</evidence>
<organism evidence="8 9">
    <name type="scientific">Prorocentrum cordatum</name>
    <dbReference type="NCBI Taxonomy" id="2364126"/>
    <lineage>
        <taxon>Eukaryota</taxon>
        <taxon>Sar</taxon>
        <taxon>Alveolata</taxon>
        <taxon>Dinophyceae</taxon>
        <taxon>Prorocentrales</taxon>
        <taxon>Prorocentraceae</taxon>
        <taxon>Prorocentrum</taxon>
    </lineage>
</organism>
<dbReference type="Pfam" id="PF08627">
    <property type="entry name" value="CRT-like"/>
    <property type="match status" value="1"/>
</dbReference>
<dbReference type="InterPro" id="IPR037185">
    <property type="entry name" value="EmrE-like"/>
</dbReference>
<protein>
    <recommendedName>
        <fullName evidence="10">EamA domain-containing protein</fullName>
    </recommendedName>
</protein>
<dbReference type="EMBL" id="CAUYUJ010003224">
    <property type="protein sequence ID" value="CAK0804403.1"/>
    <property type="molecule type" value="Genomic_DNA"/>
</dbReference>
<comment type="caution">
    <text evidence="8">The sequence shown here is derived from an EMBL/GenBank/DDBJ whole genome shotgun (WGS) entry which is preliminary data.</text>
</comment>
<feature type="transmembrane region" description="Helical" evidence="7">
    <location>
        <begin position="313"/>
        <end position="331"/>
    </location>
</feature>
<evidence type="ECO:0000256" key="1">
    <source>
        <dbReference type="ARBA" id="ARBA00004141"/>
    </source>
</evidence>
<feature type="transmembrane region" description="Helical" evidence="7">
    <location>
        <begin position="117"/>
        <end position="138"/>
    </location>
</feature>
<dbReference type="Proteomes" id="UP001189429">
    <property type="component" value="Unassembled WGS sequence"/>
</dbReference>
<dbReference type="SUPFAM" id="SSF103481">
    <property type="entry name" value="Multidrug resistance efflux transporter EmrE"/>
    <property type="match status" value="1"/>
</dbReference>
<keyword evidence="3" id="KW-0813">Transport</keyword>
<feature type="transmembrane region" description="Helical" evidence="7">
    <location>
        <begin position="287"/>
        <end position="307"/>
    </location>
</feature>
<comment type="similarity">
    <text evidence="2">Belongs to the CRT-like transporter family.</text>
</comment>
<feature type="transmembrane region" description="Helical" evidence="7">
    <location>
        <begin position="90"/>
        <end position="110"/>
    </location>
</feature>
<dbReference type="InterPro" id="IPR013936">
    <property type="entry name" value="CRT-like"/>
</dbReference>
<keyword evidence="5 7" id="KW-1133">Transmembrane helix</keyword>
<evidence type="ECO:0000256" key="7">
    <source>
        <dbReference type="SAM" id="Phobius"/>
    </source>
</evidence>
<feature type="transmembrane region" description="Helical" evidence="7">
    <location>
        <begin position="12"/>
        <end position="36"/>
    </location>
</feature>
<feature type="transmembrane region" description="Helical" evidence="7">
    <location>
        <begin position="255"/>
        <end position="275"/>
    </location>
</feature>
<keyword evidence="6 7" id="KW-0472">Membrane</keyword>
<accession>A0ABN9QEN9</accession>
<dbReference type="PANTHER" id="PTHR31326:SF1">
    <property type="entry name" value="PROTEIN CLT2, CHLOROPLASTIC"/>
    <property type="match status" value="1"/>
</dbReference>
<feature type="transmembrane region" description="Helical" evidence="7">
    <location>
        <begin position="48"/>
        <end position="70"/>
    </location>
</feature>
<name>A0ABN9QEN9_9DINO</name>
<feature type="transmembrane region" description="Helical" evidence="7">
    <location>
        <begin position="193"/>
        <end position="214"/>
    </location>
</feature>
<evidence type="ECO:0000313" key="8">
    <source>
        <dbReference type="EMBL" id="CAK0804403.1"/>
    </source>
</evidence>
<evidence type="ECO:0000313" key="9">
    <source>
        <dbReference type="Proteomes" id="UP001189429"/>
    </source>
</evidence>
<keyword evidence="4 7" id="KW-0812">Transmembrane</keyword>
<feature type="transmembrane region" description="Helical" evidence="7">
    <location>
        <begin position="150"/>
        <end position="172"/>
    </location>
</feature>
<feature type="non-terminal residue" evidence="8">
    <location>
        <position position="1"/>
    </location>
</feature>
<evidence type="ECO:0000256" key="5">
    <source>
        <dbReference type="ARBA" id="ARBA00022989"/>
    </source>
</evidence>
<dbReference type="PANTHER" id="PTHR31326">
    <property type="entry name" value="PROTEIN CLT2, CHLOROPLASTIC"/>
    <property type="match status" value="1"/>
</dbReference>
<gene>
    <name evidence="8" type="ORF">PCOR1329_LOCUS11218</name>
</gene>
<evidence type="ECO:0000256" key="4">
    <source>
        <dbReference type="ARBA" id="ARBA00022692"/>
    </source>
</evidence>
<comment type="subcellular location">
    <subcellularLocation>
        <location evidence="1">Membrane</location>
        <topology evidence="1">Multi-pass membrane protein</topology>
    </subcellularLocation>
</comment>
<sequence length="360" mass="38699">SKQIAAKPLNRYTSVLSLATAVAYVPLYGAVLGGLLRAGSVPRHQLDFVWRRGFVSVPLFAASGFALAALGDTLGDVIGMICTPYVAGPVHSLLSNCTPVFIALLAFCVLRQRYSLLQVLSLGGVVVAVVLGVLPSFSHSSEMAKATQPFFALVLAASCIFNAVSFVVKELVFKSYAGWLDREGTESSRSLHVFVVNFHAALFQLPFTLLTVPFNVLLGQTDGESIWQYMGEALTCVFGSSPASCGPKAVHAEDAAASVIVYVVFNVLWNISILISVKHSGALATFISLKAIFPVSTVLFACVDWPLLGRTPLSWLVWVSLGLMLPCIVLYQLASSWQRRRAEAHPSAATCCWPLRGRSS</sequence>
<reference evidence="8" key="1">
    <citation type="submission" date="2023-10" db="EMBL/GenBank/DDBJ databases">
        <authorList>
            <person name="Chen Y."/>
            <person name="Shah S."/>
            <person name="Dougan E. K."/>
            <person name="Thang M."/>
            <person name="Chan C."/>
        </authorList>
    </citation>
    <scope>NUCLEOTIDE SEQUENCE [LARGE SCALE GENOMIC DNA]</scope>
</reference>
<evidence type="ECO:0000256" key="2">
    <source>
        <dbReference type="ARBA" id="ARBA00006690"/>
    </source>
</evidence>
<proteinExistence type="inferred from homology"/>